<gene>
    <name evidence="1" type="ORF">SPRG_15536</name>
</gene>
<dbReference type="RefSeq" id="XP_012210010.1">
    <property type="nucleotide sequence ID" value="XM_012354620.1"/>
</dbReference>
<protein>
    <submittedName>
        <fullName evidence="1">Uncharacterized protein</fullName>
    </submittedName>
</protein>
<dbReference type="EMBL" id="KK583360">
    <property type="protein sequence ID" value="KDO19267.1"/>
    <property type="molecule type" value="Genomic_DNA"/>
</dbReference>
<dbReference type="Proteomes" id="UP000030745">
    <property type="component" value="Unassembled WGS sequence"/>
</dbReference>
<sequence length="56" mass="5982">ACNVTKTFPDAQTTFTDMTLVGDVRSYTAPTLTLQSVAATTLDLSSMQLSPSIRTL</sequence>
<evidence type="ECO:0000313" key="2">
    <source>
        <dbReference type="Proteomes" id="UP000030745"/>
    </source>
</evidence>
<organism evidence="1 2">
    <name type="scientific">Saprolegnia parasitica (strain CBS 223.65)</name>
    <dbReference type="NCBI Taxonomy" id="695850"/>
    <lineage>
        <taxon>Eukaryota</taxon>
        <taxon>Sar</taxon>
        <taxon>Stramenopiles</taxon>
        <taxon>Oomycota</taxon>
        <taxon>Saprolegniomycetes</taxon>
        <taxon>Saprolegniales</taxon>
        <taxon>Saprolegniaceae</taxon>
        <taxon>Saprolegnia</taxon>
    </lineage>
</organism>
<evidence type="ECO:0000313" key="1">
    <source>
        <dbReference type="EMBL" id="KDO19267.1"/>
    </source>
</evidence>
<dbReference type="KEGG" id="spar:SPRG_15536"/>
<accession>A0A067BXI5</accession>
<feature type="non-terminal residue" evidence="1">
    <location>
        <position position="1"/>
    </location>
</feature>
<keyword evidence="2" id="KW-1185">Reference proteome</keyword>
<reference evidence="1 2" key="1">
    <citation type="journal article" date="2013" name="PLoS Genet.">
        <title>Distinctive expansion of potential virulence genes in the genome of the oomycete fish pathogen Saprolegnia parasitica.</title>
        <authorList>
            <person name="Jiang R.H."/>
            <person name="de Bruijn I."/>
            <person name="Haas B.J."/>
            <person name="Belmonte R."/>
            <person name="Lobach L."/>
            <person name="Christie J."/>
            <person name="van den Ackerveken G."/>
            <person name="Bottin A."/>
            <person name="Bulone V."/>
            <person name="Diaz-Moreno S.M."/>
            <person name="Dumas B."/>
            <person name="Fan L."/>
            <person name="Gaulin E."/>
            <person name="Govers F."/>
            <person name="Grenville-Briggs L.J."/>
            <person name="Horner N.R."/>
            <person name="Levin J.Z."/>
            <person name="Mammella M."/>
            <person name="Meijer H.J."/>
            <person name="Morris P."/>
            <person name="Nusbaum C."/>
            <person name="Oome S."/>
            <person name="Phillips A.J."/>
            <person name="van Rooyen D."/>
            <person name="Rzeszutek E."/>
            <person name="Saraiva M."/>
            <person name="Secombes C.J."/>
            <person name="Seidl M.F."/>
            <person name="Snel B."/>
            <person name="Stassen J.H."/>
            <person name="Sykes S."/>
            <person name="Tripathy S."/>
            <person name="van den Berg H."/>
            <person name="Vega-Arreguin J.C."/>
            <person name="Wawra S."/>
            <person name="Young S.K."/>
            <person name="Zeng Q."/>
            <person name="Dieguez-Uribeondo J."/>
            <person name="Russ C."/>
            <person name="Tyler B.M."/>
            <person name="van West P."/>
        </authorList>
    </citation>
    <scope>NUCLEOTIDE SEQUENCE [LARGE SCALE GENOMIC DNA]</scope>
    <source>
        <strain evidence="1 2">CBS 223.65</strain>
    </source>
</reference>
<dbReference type="GeneID" id="24137256"/>
<dbReference type="AlphaFoldDB" id="A0A067BXI5"/>
<name>A0A067BXI5_SAPPC</name>
<dbReference type="VEuPathDB" id="FungiDB:SPRG_15536"/>
<proteinExistence type="predicted"/>